<feature type="region of interest" description="Disordered" evidence="1">
    <location>
        <begin position="302"/>
        <end position="339"/>
    </location>
</feature>
<name>A0A7V9AC67_9BACT</name>
<dbReference type="InterPro" id="IPR002048">
    <property type="entry name" value="EF_hand_dom"/>
</dbReference>
<sequence>MNHAAKMIVASVFSQVLWTWRRLRLRRCGSCSAVLLLLGAEALLLRAAENSREQFEEQAVQRYAERWHKQSTSPRARWYREMQAAFAGKAVNPQKEEDFQQWFELLAGGAEQWRRSQAPTPQLAELFDQVCQRLELGPVPSVNREEFLRYVRRVLWRDGGRAEDLPDMDSEADRVFRVLDQDADGVLDVTEMTTALRQQRSSTDVDGNGRIDRTEYRRYFLQRVTAVTQSLQAKAGAGSEREGKAASAPLVPPWFREWDRDEDGQLALHEWLKAGQPLELFQQMDGDGDHLLTLAEYLRSTRAPNKSAGEGLPLPLTGGIKKEPPLPAGPGRPPGSLKP</sequence>
<dbReference type="CDD" id="cd00051">
    <property type="entry name" value="EFh"/>
    <property type="match status" value="1"/>
</dbReference>
<dbReference type="PROSITE" id="PS50222">
    <property type="entry name" value="EF_HAND_2"/>
    <property type="match status" value="1"/>
</dbReference>
<evidence type="ECO:0000313" key="3">
    <source>
        <dbReference type="EMBL" id="MBA2226689.1"/>
    </source>
</evidence>
<dbReference type="Gene3D" id="1.10.238.10">
    <property type="entry name" value="EF-hand"/>
    <property type="match status" value="2"/>
</dbReference>
<dbReference type="SUPFAM" id="SSF47473">
    <property type="entry name" value="EF-hand"/>
    <property type="match status" value="1"/>
</dbReference>
<dbReference type="GO" id="GO:0005509">
    <property type="term" value="F:calcium ion binding"/>
    <property type="evidence" value="ECO:0007669"/>
    <property type="project" value="InterPro"/>
</dbReference>
<proteinExistence type="predicted"/>
<dbReference type="PROSITE" id="PS00018">
    <property type="entry name" value="EF_HAND_1"/>
    <property type="match status" value="3"/>
</dbReference>
<dbReference type="InterPro" id="IPR018247">
    <property type="entry name" value="EF_Hand_1_Ca_BS"/>
</dbReference>
<gene>
    <name evidence="3" type="ORF">H0921_11010</name>
</gene>
<evidence type="ECO:0000313" key="4">
    <source>
        <dbReference type="Proteomes" id="UP000542342"/>
    </source>
</evidence>
<evidence type="ECO:0000259" key="2">
    <source>
        <dbReference type="PROSITE" id="PS50222"/>
    </source>
</evidence>
<protein>
    <recommendedName>
        <fullName evidence="2">EF-hand domain-containing protein</fullName>
    </recommendedName>
</protein>
<dbReference type="Proteomes" id="UP000542342">
    <property type="component" value="Unassembled WGS sequence"/>
</dbReference>
<organism evidence="3 4">
    <name type="scientific">Thermogemmata fonticola</name>
    <dbReference type="NCBI Taxonomy" id="2755323"/>
    <lineage>
        <taxon>Bacteria</taxon>
        <taxon>Pseudomonadati</taxon>
        <taxon>Planctomycetota</taxon>
        <taxon>Planctomycetia</taxon>
        <taxon>Gemmatales</taxon>
        <taxon>Gemmataceae</taxon>
        <taxon>Thermogemmata</taxon>
    </lineage>
</organism>
<dbReference type="SMART" id="SM00054">
    <property type="entry name" value="EFh"/>
    <property type="match status" value="2"/>
</dbReference>
<accession>A0A7V9AC67</accession>
<dbReference type="AlphaFoldDB" id="A0A7V9AC67"/>
<keyword evidence="4" id="KW-1185">Reference proteome</keyword>
<comment type="caution">
    <text evidence="3">The sequence shown here is derived from an EMBL/GenBank/DDBJ whole genome shotgun (WGS) entry which is preliminary data.</text>
</comment>
<dbReference type="RefSeq" id="WP_194538134.1">
    <property type="nucleotide sequence ID" value="NZ_JACEFB010000007.1"/>
</dbReference>
<dbReference type="InterPro" id="IPR011992">
    <property type="entry name" value="EF-hand-dom_pair"/>
</dbReference>
<reference evidence="3 4" key="1">
    <citation type="submission" date="2020-07" db="EMBL/GenBank/DDBJ databases">
        <title>Thermogemmata thermophila gen. nov., sp. nov., a novel moderate thermophilic planctomycete from a Kamchatka hot spring.</title>
        <authorList>
            <person name="Elcheninov A.G."/>
            <person name="Podosokorskaya O.A."/>
            <person name="Kovaleva O.L."/>
            <person name="Novikov A."/>
            <person name="Bonch-Osmolovskaya E.A."/>
            <person name="Toshchakov S.V."/>
            <person name="Kublanov I.V."/>
        </authorList>
    </citation>
    <scope>NUCLEOTIDE SEQUENCE [LARGE SCALE GENOMIC DNA]</scope>
    <source>
        <strain evidence="3 4">2918</strain>
    </source>
</reference>
<evidence type="ECO:0000256" key="1">
    <source>
        <dbReference type="SAM" id="MobiDB-lite"/>
    </source>
</evidence>
<feature type="domain" description="EF-hand" evidence="2">
    <location>
        <begin position="167"/>
        <end position="202"/>
    </location>
</feature>
<dbReference type="Pfam" id="PF13202">
    <property type="entry name" value="EF-hand_5"/>
    <property type="match status" value="2"/>
</dbReference>
<dbReference type="EMBL" id="JACEFB010000007">
    <property type="protein sequence ID" value="MBA2226689.1"/>
    <property type="molecule type" value="Genomic_DNA"/>
</dbReference>